<dbReference type="GO" id="GO:0019264">
    <property type="term" value="P:glycine biosynthetic process from serine"/>
    <property type="evidence" value="ECO:0007669"/>
    <property type="project" value="TreeGrafter"/>
</dbReference>
<dbReference type="PROSITE" id="PS00096">
    <property type="entry name" value="SHMT"/>
    <property type="match status" value="1"/>
</dbReference>
<dbReference type="Gene3D" id="3.90.1150.10">
    <property type="entry name" value="Aspartate Aminotransferase, domain 1"/>
    <property type="match status" value="1"/>
</dbReference>
<dbReference type="InterPro" id="IPR015424">
    <property type="entry name" value="PyrdxlP-dep_Trfase"/>
</dbReference>
<dbReference type="PANTHER" id="PTHR11680">
    <property type="entry name" value="SERINE HYDROXYMETHYLTRANSFERASE"/>
    <property type="match status" value="1"/>
</dbReference>
<feature type="domain" description="Serine hydroxymethyltransferase-like" evidence="7">
    <location>
        <begin position="1"/>
        <end position="183"/>
    </location>
</feature>
<comment type="similarity">
    <text evidence="3">Belongs to the SHMT family.</text>
</comment>
<dbReference type="GO" id="GO:0004372">
    <property type="term" value="F:glycine hydroxymethyltransferase activity"/>
    <property type="evidence" value="ECO:0007669"/>
    <property type="project" value="UniProtKB-EC"/>
</dbReference>
<dbReference type="GO" id="GO:0005739">
    <property type="term" value="C:mitochondrion"/>
    <property type="evidence" value="ECO:0007669"/>
    <property type="project" value="TreeGrafter"/>
</dbReference>
<evidence type="ECO:0000256" key="1">
    <source>
        <dbReference type="ARBA" id="ARBA00001528"/>
    </source>
</evidence>
<dbReference type="InterPro" id="IPR019798">
    <property type="entry name" value="Ser_HO-MeTrfase_PLP_BS"/>
</dbReference>
<dbReference type="GO" id="GO:0030170">
    <property type="term" value="F:pyridoxal phosphate binding"/>
    <property type="evidence" value="ECO:0007669"/>
    <property type="project" value="InterPro"/>
</dbReference>
<dbReference type="InterPro" id="IPR049943">
    <property type="entry name" value="Ser_HO-MeTrfase-like"/>
</dbReference>
<evidence type="ECO:0000256" key="2">
    <source>
        <dbReference type="ARBA" id="ARBA00001933"/>
    </source>
</evidence>
<dbReference type="InterPro" id="IPR015422">
    <property type="entry name" value="PyrdxlP-dep_Trfase_small"/>
</dbReference>
<evidence type="ECO:0000313" key="8">
    <source>
        <dbReference type="EMBL" id="CAE5959513.1"/>
    </source>
</evidence>
<dbReference type="GO" id="GO:0046653">
    <property type="term" value="P:tetrahydrofolate metabolic process"/>
    <property type="evidence" value="ECO:0007669"/>
    <property type="project" value="TreeGrafter"/>
</dbReference>
<dbReference type="Pfam" id="PF00464">
    <property type="entry name" value="SHMT"/>
    <property type="match status" value="1"/>
</dbReference>
<proteinExistence type="inferred from homology"/>
<dbReference type="InterPro" id="IPR039429">
    <property type="entry name" value="SHMT-like_dom"/>
</dbReference>
<dbReference type="PANTHER" id="PTHR11680:SF36">
    <property type="entry name" value="SERINE HYDROXYMETHYLTRANSFERASE 6"/>
    <property type="match status" value="1"/>
</dbReference>
<comment type="catalytic activity">
    <reaction evidence="1">
        <text>(6R)-5,10-methylene-5,6,7,8-tetrahydrofolate + glycine + H2O = (6S)-5,6,7,8-tetrahydrofolate + L-serine</text>
        <dbReference type="Rhea" id="RHEA:15481"/>
        <dbReference type="ChEBI" id="CHEBI:15377"/>
        <dbReference type="ChEBI" id="CHEBI:15636"/>
        <dbReference type="ChEBI" id="CHEBI:33384"/>
        <dbReference type="ChEBI" id="CHEBI:57305"/>
        <dbReference type="ChEBI" id="CHEBI:57453"/>
        <dbReference type="EC" id="2.1.2.1"/>
    </reaction>
</comment>
<keyword evidence="6" id="KW-0663">Pyridoxal phosphate</keyword>
<dbReference type="InterPro" id="IPR015421">
    <property type="entry name" value="PyrdxlP-dep_Trfase_major"/>
</dbReference>
<dbReference type="Proteomes" id="UP000682877">
    <property type="component" value="Chromosome 1"/>
</dbReference>
<gene>
    <name evidence="8" type="ORF">AARE701A_LOCUS3032</name>
</gene>
<evidence type="ECO:0000313" key="9">
    <source>
        <dbReference type="Proteomes" id="UP000682877"/>
    </source>
</evidence>
<reference evidence="8" key="1">
    <citation type="submission" date="2021-01" db="EMBL/GenBank/DDBJ databases">
        <authorList>
            <person name="Bezrukov I."/>
        </authorList>
    </citation>
    <scope>NUCLEOTIDE SEQUENCE</scope>
</reference>
<dbReference type="AlphaFoldDB" id="A0A8S1ZHV1"/>
<accession>A0A8S1ZHV1</accession>
<evidence type="ECO:0000259" key="7">
    <source>
        <dbReference type="Pfam" id="PF00464"/>
    </source>
</evidence>
<organism evidence="8 9">
    <name type="scientific">Arabidopsis arenosa</name>
    <name type="common">Sand rock-cress</name>
    <name type="synonym">Cardaminopsis arenosa</name>
    <dbReference type="NCBI Taxonomy" id="38785"/>
    <lineage>
        <taxon>Eukaryota</taxon>
        <taxon>Viridiplantae</taxon>
        <taxon>Streptophyta</taxon>
        <taxon>Embryophyta</taxon>
        <taxon>Tracheophyta</taxon>
        <taxon>Spermatophyta</taxon>
        <taxon>Magnoliopsida</taxon>
        <taxon>eudicotyledons</taxon>
        <taxon>Gunneridae</taxon>
        <taxon>Pentapetalae</taxon>
        <taxon>rosids</taxon>
        <taxon>malvids</taxon>
        <taxon>Brassicales</taxon>
        <taxon>Brassicaceae</taxon>
        <taxon>Camelineae</taxon>
        <taxon>Arabidopsis</taxon>
    </lineage>
</organism>
<comment type="cofactor">
    <cofactor evidence="2">
        <name>pyridoxal 5'-phosphate</name>
        <dbReference type="ChEBI" id="CHEBI:597326"/>
    </cofactor>
</comment>
<evidence type="ECO:0000256" key="4">
    <source>
        <dbReference type="ARBA" id="ARBA00022563"/>
    </source>
</evidence>
<evidence type="ECO:0000256" key="6">
    <source>
        <dbReference type="ARBA" id="ARBA00022898"/>
    </source>
</evidence>
<evidence type="ECO:0000256" key="5">
    <source>
        <dbReference type="ARBA" id="ARBA00022679"/>
    </source>
</evidence>
<protein>
    <recommendedName>
        <fullName evidence="7">Serine hydroxymethyltransferase-like domain-containing protein</fullName>
    </recommendedName>
</protein>
<evidence type="ECO:0000256" key="3">
    <source>
        <dbReference type="ARBA" id="ARBA00006376"/>
    </source>
</evidence>
<dbReference type="GO" id="GO:0006730">
    <property type="term" value="P:one-carbon metabolic process"/>
    <property type="evidence" value="ECO:0007669"/>
    <property type="project" value="UniProtKB-KW"/>
</dbReference>
<dbReference type="Gene3D" id="3.40.640.10">
    <property type="entry name" value="Type I PLP-dependent aspartate aminotransferase-like (Major domain)"/>
    <property type="match status" value="1"/>
</dbReference>
<dbReference type="SUPFAM" id="SSF53383">
    <property type="entry name" value="PLP-dependent transferases"/>
    <property type="match status" value="1"/>
</dbReference>
<sequence length="236" mass="26185">MAQISGLVAAKESPNPFDYCDIVTSTTHKSLRGPRGGIIFYRRGLKPKKQSMNLNHCESNIQYDFEEKINFSVFPSLQGGPHNNHIAALAIALKQAASPEYKLYMRQVKKNAKALASALISRNCKLIIGKVYEKVCEMCHITVNKVAIFSENGVISPGGVRIGSPAMTSRGCLEPEFETMAEFLYRAAQIASAAQREHGKLQKEPLKSIYHCKEIADLRNQVEAFATQFAMPAFDM</sequence>
<dbReference type="EMBL" id="LR999451">
    <property type="protein sequence ID" value="CAE5959513.1"/>
    <property type="molecule type" value="Genomic_DNA"/>
</dbReference>
<keyword evidence="9" id="KW-1185">Reference proteome</keyword>
<keyword evidence="5" id="KW-0808">Transferase</keyword>
<keyword evidence="4" id="KW-0554">One-carbon metabolism</keyword>
<name>A0A8S1ZHV1_ARAAE</name>